<evidence type="ECO:0000256" key="8">
    <source>
        <dbReference type="ARBA" id="ARBA00023306"/>
    </source>
</evidence>
<feature type="domain" description="Kinetochore protein NDC80 loop region" evidence="15">
    <location>
        <begin position="391"/>
        <end position="609"/>
    </location>
</feature>
<evidence type="ECO:0000259" key="14">
    <source>
        <dbReference type="Pfam" id="PF18077"/>
    </source>
</evidence>
<evidence type="ECO:0000256" key="2">
    <source>
        <dbReference type="ARBA" id="ARBA00022454"/>
    </source>
</evidence>
<evidence type="ECO:0000256" key="1">
    <source>
        <dbReference type="ARBA" id="ARBA00007050"/>
    </source>
</evidence>
<dbReference type="GO" id="GO:0051301">
    <property type="term" value="P:cell division"/>
    <property type="evidence" value="ECO:0007669"/>
    <property type="project" value="UniProtKB-UniRule"/>
</dbReference>
<dbReference type="GO" id="GO:0005737">
    <property type="term" value="C:cytoplasm"/>
    <property type="evidence" value="ECO:0007669"/>
    <property type="project" value="UniProtKB-ARBA"/>
</dbReference>
<dbReference type="PANTHER" id="PTHR10643">
    <property type="entry name" value="KINETOCHORE PROTEIN NDC80"/>
    <property type="match status" value="1"/>
</dbReference>
<gene>
    <name evidence="16" type="ORF">OFUS_LOCUS23817</name>
</gene>
<keyword evidence="8 10" id="KW-0131">Cell cycle</keyword>
<dbReference type="Pfam" id="PF18077">
    <property type="entry name" value="DUF5595"/>
    <property type="match status" value="1"/>
</dbReference>
<feature type="coiled-coil region" evidence="11">
    <location>
        <begin position="505"/>
        <end position="586"/>
    </location>
</feature>
<evidence type="ECO:0000259" key="15">
    <source>
        <dbReference type="Pfam" id="PF24487"/>
    </source>
</evidence>
<keyword evidence="7 10" id="KW-0539">Nucleus</keyword>
<dbReference type="GO" id="GO:0051315">
    <property type="term" value="P:attachment of mitotic spindle microtubules to kinetochore"/>
    <property type="evidence" value="ECO:0007669"/>
    <property type="project" value="UniProtKB-UniRule"/>
</dbReference>
<dbReference type="GO" id="GO:0005815">
    <property type="term" value="C:microtubule organizing center"/>
    <property type="evidence" value="ECO:0007669"/>
    <property type="project" value="UniProtKB-ARBA"/>
</dbReference>
<evidence type="ECO:0000256" key="3">
    <source>
        <dbReference type="ARBA" id="ARBA00022618"/>
    </source>
</evidence>
<feature type="compositionally biased region" description="Basic residues" evidence="12">
    <location>
        <begin position="1"/>
        <end position="10"/>
    </location>
</feature>
<dbReference type="SUPFAM" id="SSF57997">
    <property type="entry name" value="Tropomyosin"/>
    <property type="match status" value="1"/>
</dbReference>
<dbReference type="GO" id="GO:0005634">
    <property type="term" value="C:nucleus"/>
    <property type="evidence" value="ECO:0007669"/>
    <property type="project" value="UniProtKB-SubCell"/>
</dbReference>
<keyword evidence="17" id="KW-1185">Reference proteome</keyword>
<dbReference type="Gene3D" id="1.10.418.30">
    <property type="entry name" value="Ncd80 complex, Ncd80 subunit"/>
    <property type="match status" value="1"/>
</dbReference>
<sequence length="644" mass="73591">NLVGRMRRSGGGRQSLAHRVKNDASTSSGRTSTGSRSSTGSRQSLGSSIGNRQSLGASRQNVRKSMIPKLGGPSSIVSAIAPMAKKRRSSGYGKTYGHRDTILKDPRPITDKGYKHRMIEKLIAFLVDNKFPHPITPKVLQSPTSKDFLRIFEFIYGFIHPNFHLTQKPEEEVPKLMKELRYPFIISKSALFAIGSPHSWPSLLAALVWLVDLVKYAFNVAPEELMFPSTDFESGPAEESLVFKYLEQSYSDYMQGADTFEELEDDLKIKFSQMSCGLNGGLDQLAQENRRLAEELSALQNEPDKLQQVKSQFEVTVNDEGKFKDYLTNLEHHKHRHDQTLAGLEDEHQTLMAEFNTVIESCKRMQEIFDTQEFSPADVERMNHGAQELQRQIDLTEHEVEGLDKQIWDEEIQIGKSQQRIEAKCAEYNKVATMLKLIPSSAENAHGRDYELRQNFGSTASSIDFIGTIKPALLQMRKQCAEKVYEAKSRLITETEALEQVTDMTKDKKEEIASMEISLKKLENELEYNKEAYLREYHKYQEEVESVQSQIAELRKSSQQSVEECRNDLRSTQKKVERNLAEMKRREHELMSFMWWAVESIVGHLSQIPDESTKLKVMVGRELHLAKQQLETAKTESSKLQEKI</sequence>
<dbReference type="Pfam" id="PF24487">
    <property type="entry name" value="NDC80_loop"/>
    <property type="match status" value="1"/>
</dbReference>
<evidence type="ECO:0000256" key="11">
    <source>
        <dbReference type="SAM" id="Coils"/>
    </source>
</evidence>
<dbReference type="InterPro" id="IPR055260">
    <property type="entry name" value="Ndc80_CH"/>
</dbReference>
<dbReference type="InterPro" id="IPR057091">
    <property type="entry name" value="NDC80_loop"/>
</dbReference>
<name>A0A8J1XGT8_OWEFU</name>
<dbReference type="AlphaFoldDB" id="A0A8J1XGT8"/>
<dbReference type="InterPro" id="IPR040967">
    <property type="entry name" value="DUF5595"/>
</dbReference>
<comment type="function">
    <text evidence="10">Acts as a component of the essential kinetochore-associated NDC80 complex, which is required for chromosome segregation and spindle checkpoint activity.</text>
</comment>
<dbReference type="GO" id="GO:0031262">
    <property type="term" value="C:Ndc80 complex"/>
    <property type="evidence" value="ECO:0007669"/>
    <property type="project" value="UniProtKB-UniRule"/>
</dbReference>
<dbReference type="EMBL" id="CAIIXF020000011">
    <property type="protein sequence ID" value="CAH1799853.1"/>
    <property type="molecule type" value="Genomic_DNA"/>
</dbReference>
<feature type="region of interest" description="Disordered" evidence="12">
    <location>
        <begin position="1"/>
        <end position="108"/>
    </location>
</feature>
<evidence type="ECO:0000256" key="9">
    <source>
        <dbReference type="ARBA" id="ARBA00023328"/>
    </source>
</evidence>
<feature type="compositionally biased region" description="Low complexity" evidence="12">
    <location>
        <begin position="25"/>
        <end position="48"/>
    </location>
</feature>
<feature type="compositionally biased region" description="Basic and acidic residues" evidence="12">
    <location>
        <begin position="97"/>
        <end position="108"/>
    </location>
</feature>
<dbReference type="Proteomes" id="UP000749559">
    <property type="component" value="Unassembled WGS sequence"/>
</dbReference>
<proteinExistence type="inferred from homology"/>
<feature type="coiled-coil region" evidence="11">
    <location>
        <begin position="379"/>
        <end position="406"/>
    </location>
</feature>
<comment type="subunit">
    <text evidence="10">Component of the NDC80 complex.</text>
</comment>
<feature type="non-terminal residue" evidence="16">
    <location>
        <position position="1"/>
    </location>
</feature>
<keyword evidence="6 11" id="KW-0175">Coiled coil</keyword>
<organism evidence="16 17">
    <name type="scientific">Owenia fusiformis</name>
    <name type="common">Polychaete worm</name>
    <dbReference type="NCBI Taxonomy" id="6347"/>
    <lineage>
        <taxon>Eukaryota</taxon>
        <taxon>Metazoa</taxon>
        <taxon>Spiralia</taxon>
        <taxon>Lophotrochozoa</taxon>
        <taxon>Annelida</taxon>
        <taxon>Polychaeta</taxon>
        <taxon>Sedentaria</taxon>
        <taxon>Canalipalpata</taxon>
        <taxon>Sabellida</taxon>
        <taxon>Oweniida</taxon>
        <taxon>Oweniidae</taxon>
        <taxon>Owenia</taxon>
    </lineage>
</organism>
<evidence type="ECO:0000256" key="12">
    <source>
        <dbReference type="SAM" id="MobiDB-lite"/>
    </source>
</evidence>
<dbReference type="InterPro" id="IPR038273">
    <property type="entry name" value="Ndc80_sf"/>
</dbReference>
<comment type="subcellular location">
    <subcellularLocation>
        <location evidence="10">Chromosome</location>
        <location evidence="10">Centromere</location>
        <location evidence="10">Kinetochore</location>
    </subcellularLocation>
    <subcellularLocation>
        <location evidence="10">Nucleus</location>
    </subcellularLocation>
</comment>
<evidence type="ECO:0000256" key="7">
    <source>
        <dbReference type="ARBA" id="ARBA00023242"/>
    </source>
</evidence>
<dbReference type="GO" id="GO:0000226">
    <property type="term" value="P:microtubule cytoskeleton organization"/>
    <property type="evidence" value="ECO:0007669"/>
    <property type="project" value="UniProtKB-ARBA"/>
</dbReference>
<dbReference type="PANTHER" id="PTHR10643:SF2">
    <property type="entry name" value="KINETOCHORE PROTEIN NDC80 HOMOLOG"/>
    <property type="match status" value="1"/>
</dbReference>
<keyword evidence="5 10" id="KW-0995">Kinetochore</keyword>
<dbReference type="OrthoDB" id="7459479at2759"/>
<dbReference type="InterPro" id="IPR005550">
    <property type="entry name" value="Kinetochore_Ndc80"/>
</dbReference>
<protein>
    <recommendedName>
        <fullName evidence="10">Kinetochore protein NDC80</fullName>
    </recommendedName>
</protein>
<feature type="domain" description="Kinetochore protein Ndc80 CH" evidence="13">
    <location>
        <begin position="89"/>
        <end position="217"/>
    </location>
</feature>
<evidence type="ECO:0000259" key="13">
    <source>
        <dbReference type="Pfam" id="PF03801"/>
    </source>
</evidence>
<accession>A0A8J1XGT8</accession>
<evidence type="ECO:0000256" key="10">
    <source>
        <dbReference type="RuleBase" id="RU368072"/>
    </source>
</evidence>
<dbReference type="FunFam" id="1.10.418.30:FF:000002">
    <property type="entry name" value="NDC80, kinetochore complex component"/>
    <property type="match status" value="1"/>
</dbReference>
<dbReference type="Gene3D" id="6.10.250.1950">
    <property type="match status" value="1"/>
</dbReference>
<keyword evidence="4 10" id="KW-0498">Mitosis</keyword>
<evidence type="ECO:0000256" key="4">
    <source>
        <dbReference type="ARBA" id="ARBA00022776"/>
    </source>
</evidence>
<evidence type="ECO:0000313" key="17">
    <source>
        <dbReference type="Proteomes" id="UP000749559"/>
    </source>
</evidence>
<feature type="compositionally biased region" description="Polar residues" evidence="12">
    <location>
        <begin position="49"/>
        <end position="60"/>
    </location>
</feature>
<evidence type="ECO:0000313" key="16">
    <source>
        <dbReference type="EMBL" id="CAH1799853.1"/>
    </source>
</evidence>
<keyword evidence="3 10" id="KW-0132">Cell division</keyword>
<keyword evidence="9 10" id="KW-0137">Centromere</keyword>
<reference evidence="16" key="1">
    <citation type="submission" date="2022-03" db="EMBL/GenBank/DDBJ databases">
        <authorList>
            <person name="Martin C."/>
        </authorList>
    </citation>
    <scope>NUCLEOTIDE SEQUENCE</scope>
</reference>
<comment type="similarity">
    <text evidence="1 10">Belongs to the NDC80/HEC1 family.</text>
</comment>
<feature type="domain" description="DUF5595" evidence="14">
    <location>
        <begin position="233"/>
        <end position="302"/>
    </location>
</feature>
<evidence type="ECO:0000256" key="6">
    <source>
        <dbReference type="ARBA" id="ARBA00023054"/>
    </source>
</evidence>
<comment type="caution">
    <text evidence="16">The sequence shown here is derived from an EMBL/GenBank/DDBJ whole genome shotgun (WGS) entry which is preliminary data.</text>
</comment>
<keyword evidence="2 10" id="KW-0158">Chromosome</keyword>
<dbReference type="Pfam" id="PF03801">
    <property type="entry name" value="Ndc80_HEC"/>
    <property type="match status" value="1"/>
</dbReference>
<evidence type="ECO:0000256" key="5">
    <source>
        <dbReference type="ARBA" id="ARBA00022838"/>
    </source>
</evidence>